<protein>
    <submittedName>
        <fullName evidence="2">Nucleolar protein 10</fullName>
    </submittedName>
</protein>
<comment type="caution">
    <text evidence="2">The sequence shown here is derived from an EMBL/GenBank/DDBJ whole genome shotgun (WGS) entry which is preliminary data.</text>
</comment>
<dbReference type="GO" id="GO:0032040">
    <property type="term" value="C:small-subunit processome"/>
    <property type="evidence" value="ECO:0007669"/>
    <property type="project" value="TreeGrafter"/>
</dbReference>
<dbReference type="InterPro" id="IPR056551">
    <property type="entry name" value="Beta-prop_NOL10_N"/>
</dbReference>
<sequence length="300" mass="34298">MIFSEIHQIKNFEYSVACTDMKLSESKKILTSIGTYRPSVKTHDLFNLSQKTERHLESDAVRVEPLDKDAEKLCVLRVDRFLEFHAKYGMHDRIRMPSLCFDVKLNKFKANVLCVGKSNEVYRFCLEKGRFESPYLTTIKAINSVSINNVHGLIGLCGEKKIQFIDQRTSSIVSSTQFEHDFTSMDFSENGIFFSTGTTEGDVMYFDLRSKTPLGRHSHQGEIKKIQVVGRNTISTDDSSIKIFREEVVLGEIKLRERINTFETCGGVIFVGCDSPNMKTFYSTEFGDIPSWCKIVKTEE</sequence>
<dbReference type="PANTHER" id="PTHR14927:SF0">
    <property type="entry name" value="NUCLEOLAR PROTEIN 10"/>
    <property type="match status" value="1"/>
</dbReference>
<dbReference type="Pfam" id="PF23098">
    <property type="entry name" value="Beta-prop_NOL10_N"/>
    <property type="match status" value="1"/>
</dbReference>
<dbReference type="InterPro" id="IPR015943">
    <property type="entry name" value="WD40/YVTN_repeat-like_dom_sf"/>
</dbReference>
<dbReference type="GO" id="GO:0030686">
    <property type="term" value="C:90S preribosome"/>
    <property type="evidence" value="ECO:0007669"/>
    <property type="project" value="TreeGrafter"/>
</dbReference>
<dbReference type="PANTHER" id="PTHR14927">
    <property type="entry name" value="NUCLEOLAR PROTEIN 10"/>
    <property type="match status" value="1"/>
</dbReference>
<gene>
    <name evidence="2" type="primary">nol10</name>
    <name evidence="2" type="ORF">NGRA_0789</name>
</gene>
<reference evidence="2 3" key="1">
    <citation type="journal article" date="2020" name="Genome Biol. Evol.">
        <title>Comparative genomics of strictly vertically transmitted, feminizing microsporidia endosymbionts of amphipod crustaceans.</title>
        <authorList>
            <person name="Cormier A."/>
            <person name="Chebbi M.A."/>
            <person name="Giraud I."/>
            <person name="Wattier R."/>
            <person name="Teixeira M."/>
            <person name="Gilbert C."/>
            <person name="Rigaud T."/>
            <person name="Cordaux R."/>
        </authorList>
    </citation>
    <scope>NUCLEOTIDE SEQUENCE [LARGE SCALE GENOMIC DNA]</scope>
    <source>
        <strain evidence="2 3">Ou3-Ou53</strain>
    </source>
</reference>
<feature type="domain" description="Nucleolar protein 10-like N-terminal" evidence="1">
    <location>
        <begin position="9"/>
        <end position="237"/>
    </location>
</feature>
<evidence type="ECO:0000259" key="1">
    <source>
        <dbReference type="Pfam" id="PF23098"/>
    </source>
</evidence>
<dbReference type="OrthoDB" id="273340at2759"/>
<dbReference type="InterPro" id="IPR040382">
    <property type="entry name" value="NOL10/Enp2"/>
</dbReference>
<keyword evidence="3" id="KW-1185">Reference proteome</keyword>
<dbReference type="GO" id="GO:0000462">
    <property type="term" value="P:maturation of SSU-rRNA from tricistronic rRNA transcript (SSU-rRNA, 5.8S rRNA, LSU-rRNA)"/>
    <property type="evidence" value="ECO:0007669"/>
    <property type="project" value="TreeGrafter"/>
</dbReference>
<dbReference type="InterPro" id="IPR036322">
    <property type="entry name" value="WD40_repeat_dom_sf"/>
</dbReference>
<dbReference type="SUPFAM" id="SSF50978">
    <property type="entry name" value="WD40 repeat-like"/>
    <property type="match status" value="1"/>
</dbReference>
<name>A0A9P6GZQ2_9MICR</name>
<dbReference type="EMBL" id="SBJO01000035">
    <property type="protein sequence ID" value="KAF9764143.1"/>
    <property type="molecule type" value="Genomic_DNA"/>
</dbReference>
<evidence type="ECO:0000313" key="2">
    <source>
        <dbReference type="EMBL" id="KAF9764143.1"/>
    </source>
</evidence>
<dbReference type="Proteomes" id="UP000740883">
    <property type="component" value="Unassembled WGS sequence"/>
</dbReference>
<accession>A0A9P6GZQ2</accession>
<dbReference type="Gene3D" id="2.130.10.10">
    <property type="entry name" value="YVTN repeat-like/Quinoprotein amine dehydrogenase"/>
    <property type="match status" value="1"/>
</dbReference>
<dbReference type="AlphaFoldDB" id="A0A9P6GZQ2"/>
<proteinExistence type="predicted"/>
<organism evidence="2 3">
    <name type="scientific">Nosema granulosis</name>
    <dbReference type="NCBI Taxonomy" id="83296"/>
    <lineage>
        <taxon>Eukaryota</taxon>
        <taxon>Fungi</taxon>
        <taxon>Fungi incertae sedis</taxon>
        <taxon>Microsporidia</taxon>
        <taxon>Nosematidae</taxon>
        <taxon>Nosema</taxon>
    </lineage>
</organism>
<evidence type="ECO:0000313" key="3">
    <source>
        <dbReference type="Proteomes" id="UP000740883"/>
    </source>
</evidence>